<keyword evidence="1" id="KW-0472">Membrane</keyword>
<evidence type="ECO:0000313" key="2">
    <source>
        <dbReference type="EMBL" id="GGE86571.1"/>
    </source>
</evidence>
<accession>A0ABQ1T7L4</accession>
<name>A0ABQ1T7L4_9GAMM</name>
<keyword evidence="1" id="KW-0812">Transmembrane</keyword>
<sequence>MMKSLSLLQFSRRHPQALTIISRALASILGGYLIASLACALLAVSLPMSRIDSTVSAMMLSFLIYALVVIRVFCVKRSLRAWQEILLLAVALFGTLKLLGV</sequence>
<proteinExistence type="predicted"/>
<comment type="caution">
    <text evidence="2">The sequence shown here is derived from an EMBL/GenBank/DDBJ whole genome shotgun (WGS) entry which is preliminary data.</text>
</comment>
<keyword evidence="3" id="KW-1185">Reference proteome</keyword>
<protein>
    <recommendedName>
        <fullName evidence="4">DUF3649 domain-containing protein</fullName>
    </recommendedName>
</protein>
<feature type="transmembrane region" description="Helical" evidence="1">
    <location>
        <begin position="20"/>
        <end position="43"/>
    </location>
</feature>
<feature type="transmembrane region" description="Helical" evidence="1">
    <location>
        <begin position="55"/>
        <end position="74"/>
    </location>
</feature>
<organism evidence="2 3">
    <name type="scientific">Shewanella carassii</name>
    <dbReference type="NCBI Taxonomy" id="1987584"/>
    <lineage>
        <taxon>Bacteria</taxon>
        <taxon>Pseudomonadati</taxon>
        <taxon>Pseudomonadota</taxon>
        <taxon>Gammaproteobacteria</taxon>
        <taxon>Alteromonadales</taxon>
        <taxon>Shewanellaceae</taxon>
        <taxon>Shewanella</taxon>
    </lineage>
</organism>
<evidence type="ECO:0000256" key="1">
    <source>
        <dbReference type="SAM" id="Phobius"/>
    </source>
</evidence>
<dbReference type="Proteomes" id="UP000606498">
    <property type="component" value="Unassembled WGS sequence"/>
</dbReference>
<dbReference type="EMBL" id="BMKO01000007">
    <property type="protein sequence ID" value="GGE86571.1"/>
    <property type="molecule type" value="Genomic_DNA"/>
</dbReference>
<evidence type="ECO:0000313" key="3">
    <source>
        <dbReference type="Proteomes" id="UP000606498"/>
    </source>
</evidence>
<reference evidence="3" key="1">
    <citation type="journal article" date="2019" name="Int. J. Syst. Evol. Microbiol.">
        <title>The Global Catalogue of Microorganisms (GCM) 10K type strain sequencing project: providing services to taxonomists for standard genome sequencing and annotation.</title>
        <authorList>
            <consortium name="The Broad Institute Genomics Platform"/>
            <consortium name="The Broad Institute Genome Sequencing Center for Infectious Disease"/>
            <person name="Wu L."/>
            <person name="Ma J."/>
        </authorList>
    </citation>
    <scope>NUCLEOTIDE SEQUENCE [LARGE SCALE GENOMIC DNA]</scope>
    <source>
        <strain evidence="3">CGMCC 1.16033</strain>
    </source>
</reference>
<keyword evidence="1" id="KW-1133">Transmembrane helix</keyword>
<evidence type="ECO:0008006" key="4">
    <source>
        <dbReference type="Google" id="ProtNLM"/>
    </source>
</evidence>
<gene>
    <name evidence="2" type="ORF">GCM10011520_28750</name>
</gene>